<feature type="compositionally biased region" description="Polar residues" evidence="1">
    <location>
        <begin position="79"/>
        <end position="91"/>
    </location>
</feature>
<protein>
    <submittedName>
        <fullName evidence="2">Uncharacterized protein</fullName>
    </submittedName>
</protein>
<organism evidence="2 3">
    <name type="scientific">Beauveria bassiana</name>
    <name type="common">White muscardine disease fungus</name>
    <name type="synonym">Tritirachium shiotae</name>
    <dbReference type="NCBI Taxonomy" id="176275"/>
    <lineage>
        <taxon>Eukaryota</taxon>
        <taxon>Fungi</taxon>
        <taxon>Dikarya</taxon>
        <taxon>Ascomycota</taxon>
        <taxon>Pezizomycotina</taxon>
        <taxon>Sordariomycetes</taxon>
        <taxon>Hypocreomycetidae</taxon>
        <taxon>Hypocreales</taxon>
        <taxon>Cordycipitaceae</taxon>
        <taxon>Beauveria</taxon>
    </lineage>
</organism>
<evidence type="ECO:0000313" key="2">
    <source>
        <dbReference type="EMBL" id="PMB65159.1"/>
    </source>
</evidence>
<dbReference type="EMBL" id="MRVG01000010">
    <property type="protein sequence ID" value="PMB65159.1"/>
    <property type="molecule type" value="Genomic_DNA"/>
</dbReference>
<accession>A0A2N6ND50</accession>
<dbReference type="Proteomes" id="UP000235728">
    <property type="component" value="Unassembled WGS sequence"/>
</dbReference>
<dbReference type="AlphaFoldDB" id="A0A2N6ND50"/>
<name>A0A2N6ND50_BEABA</name>
<comment type="caution">
    <text evidence="2">The sequence shown here is derived from an EMBL/GenBank/DDBJ whole genome shotgun (WGS) entry which is preliminary data.</text>
</comment>
<reference evidence="2 3" key="1">
    <citation type="journal article" date="2016" name="Appl. Microbiol. Biotechnol.">
        <title>Characterization of T-DNA insertion mutants with decreased virulence in the entomopathogenic fungus Beauveria bassiana JEF-007.</title>
        <authorList>
            <person name="Kim S."/>
            <person name="Lee S.J."/>
            <person name="Nai Y.S."/>
            <person name="Yu J.S."/>
            <person name="Lee M.R."/>
            <person name="Yang Y.T."/>
            <person name="Kim J.S."/>
        </authorList>
    </citation>
    <scope>NUCLEOTIDE SEQUENCE [LARGE SCALE GENOMIC DNA]</scope>
    <source>
        <strain evidence="2 3">JEF-007</strain>
    </source>
</reference>
<proteinExistence type="predicted"/>
<evidence type="ECO:0000256" key="1">
    <source>
        <dbReference type="SAM" id="MobiDB-lite"/>
    </source>
</evidence>
<feature type="region of interest" description="Disordered" evidence="1">
    <location>
        <begin position="79"/>
        <end position="106"/>
    </location>
</feature>
<sequence>MAPPICLSNIIELDAGFSFVSASQCAGQSPTCNRIRVKRRHKKTSPALQRQGYVECASKLTGTPNFALHASQTLATTSSVRAETSGGSVSKVNGKDATPTTFTPPQSTLPADSISYVATSSNTAGMSGVWPPGARPTGLWPTGTPSKNQRSTSTLPAINDATAINARQTAITSTIFTTILLTQTITSIATAC</sequence>
<evidence type="ECO:0000313" key="3">
    <source>
        <dbReference type="Proteomes" id="UP000235728"/>
    </source>
</evidence>
<gene>
    <name evidence="2" type="ORF">BM221_008515</name>
</gene>